<sequence>MKIHHVLEVFIIFAFLALPPLFVQPGGAESAVGAHAWPSVAASAVAAIFLCVRGFRYAEPRPCVWKGTPVRAGFMLFAALCVNSVIWNAVQAASHGVLPVQTVLAAENSGMFFILRLAAGIAVSAFYEETLYRLFLPEALRFLFSKRRLPVEAAVVVVFALGHRYLGAAAVLNAACAGVLLRVCTIKTGSVAAGTAAHIAYNTVQYALLLLGIRAG</sequence>
<dbReference type="Proteomes" id="UP000006546">
    <property type="component" value="Chromosome"/>
</dbReference>
<feature type="transmembrane region" description="Helical" evidence="1">
    <location>
        <begin position="70"/>
        <end position="90"/>
    </location>
</feature>
<keyword evidence="1" id="KW-1133">Transmembrane helix</keyword>
<dbReference type="HOGENOM" id="CLU_1277144_0_0_12"/>
<organism evidence="3 4">
    <name type="scientific">Treponema brennaborense (strain DSM 12168 / CIP 105900 / DD5/3)</name>
    <dbReference type="NCBI Taxonomy" id="906968"/>
    <lineage>
        <taxon>Bacteria</taxon>
        <taxon>Pseudomonadati</taxon>
        <taxon>Spirochaetota</taxon>
        <taxon>Spirochaetia</taxon>
        <taxon>Spirochaetales</taxon>
        <taxon>Treponemataceae</taxon>
        <taxon>Treponema</taxon>
    </lineage>
</organism>
<feature type="transmembrane region" description="Helical" evidence="1">
    <location>
        <begin position="110"/>
        <end position="128"/>
    </location>
</feature>
<dbReference type="AlphaFoldDB" id="F4LM43"/>
<feature type="domain" description="CAAX prenyl protease 2/Lysostaphin resistance protein A-like" evidence="2">
    <location>
        <begin position="113"/>
        <end position="204"/>
    </location>
</feature>
<dbReference type="RefSeq" id="WP_013758429.1">
    <property type="nucleotide sequence ID" value="NC_015500.1"/>
</dbReference>
<feature type="transmembrane region" description="Helical" evidence="1">
    <location>
        <begin position="40"/>
        <end position="58"/>
    </location>
</feature>
<dbReference type="STRING" id="906968.Trebr_1295"/>
<dbReference type="KEGG" id="tbe:Trebr_1295"/>
<gene>
    <name evidence="3" type="ordered locus">Trebr_1295</name>
</gene>
<evidence type="ECO:0000256" key="1">
    <source>
        <dbReference type="SAM" id="Phobius"/>
    </source>
</evidence>
<protein>
    <submittedName>
        <fullName evidence="3">Abortive infection protein</fullName>
    </submittedName>
</protein>
<dbReference type="InterPro" id="IPR003675">
    <property type="entry name" value="Rce1/LyrA-like_dom"/>
</dbReference>
<keyword evidence="4" id="KW-1185">Reference proteome</keyword>
<evidence type="ECO:0000313" key="4">
    <source>
        <dbReference type="Proteomes" id="UP000006546"/>
    </source>
</evidence>
<dbReference type="Pfam" id="PF02517">
    <property type="entry name" value="Rce1-like"/>
    <property type="match status" value="1"/>
</dbReference>
<accession>F4LM43</accession>
<reference evidence="4" key="1">
    <citation type="submission" date="2011-04" db="EMBL/GenBank/DDBJ databases">
        <title>The complete genome of Treponema brennaborense DSM 12168.</title>
        <authorList>
            <person name="Lucas S."/>
            <person name="Han J."/>
            <person name="Lapidus A."/>
            <person name="Bruce D."/>
            <person name="Goodwin L."/>
            <person name="Pitluck S."/>
            <person name="Peters L."/>
            <person name="Kyrpides N."/>
            <person name="Mavromatis K."/>
            <person name="Ivanova N."/>
            <person name="Mikhailova N."/>
            <person name="Pagani I."/>
            <person name="Teshima H."/>
            <person name="Detter J.C."/>
            <person name="Tapia R."/>
            <person name="Han C."/>
            <person name="Land M."/>
            <person name="Hauser L."/>
            <person name="Markowitz V."/>
            <person name="Cheng J.-F."/>
            <person name="Hugenholtz P."/>
            <person name="Woyke T."/>
            <person name="Wu D."/>
            <person name="Gronow S."/>
            <person name="Wellnitz S."/>
            <person name="Brambilla E."/>
            <person name="Klenk H.-P."/>
            <person name="Eisen J.A."/>
        </authorList>
    </citation>
    <scope>NUCLEOTIDE SEQUENCE [LARGE SCALE GENOMIC DNA]</scope>
    <source>
        <strain evidence="4">DSM 12168 / CIP 105900 / DD5/3</strain>
    </source>
</reference>
<dbReference type="GO" id="GO:0004175">
    <property type="term" value="F:endopeptidase activity"/>
    <property type="evidence" value="ECO:0007669"/>
    <property type="project" value="UniProtKB-ARBA"/>
</dbReference>
<evidence type="ECO:0000313" key="3">
    <source>
        <dbReference type="EMBL" id="AEE16722.1"/>
    </source>
</evidence>
<name>F4LM43_TREBD</name>
<dbReference type="EMBL" id="CP002696">
    <property type="protein sequence ID" value="AEE16722.1"/>
    <property type="molecule type" value="Genomic_DNA"/>
</dbReference>
<keyword evidence="1" id="KW-0472">Membrane</keyword>
<dbReference type="eggNOG" id="ENOG5030UTD">
    <property type="taxonomic scope" value="Bacteria"/>
</dbReference>
<feature type="transmembrane region" description="Helical" evidence="1">
    <location>
        <begin position="149"/>
        <end position="166"/>
    </location>
</feature>
<evidence type="ECO:0000259" key="2">
    <source>
        <dbReference type="Pfam" id="PF02517"/>
    </source>
</evidence>
<keyword evidence="1" id="KW-0812">Transmembrane</keyword>
<proteinExistence type="predicted"/>
<dbReference type="GO" id="GO:0080120">
    <property type="term" value="P:CAAX-box protein maturation"/>
    <property type="evidence" value="ECO:0007669"/>
    <property type="project" value="UniProtKB-ARBA"/>
</dbReference>